<gene>
    <name evidence="2" type="ORF">PACILC2_40660</name>
</gene>
<dbReference type="Gene3D" id="3.40.50.2000">
    <property type="entry name" value="Glycogen Phosphorylase B"/>
    <property type="match status" value="1"/>
</dbReference>
<protein>
    <recommendedName>
        <fullName evidence="1">Spore protein YkvP/CgeB glycosyl transferase-like domain-containing protein</fullName>
    </recommendedName>
</protein>
<evidence type="ECO:0000313" key="3">
    <source>
        <dbReference type="Proteomes" id="UP000680304"/>
    </source>
</evidence>
<evidence type="ECO:0000259" key="1">
    <source>
        <dbReference type="Pfam" id="PF13524"/>
    </source>
</evidence>
<keyword evidence="3" id="KW-1185">Reference proteome</keyword>
<name>A0ABQ4NB97_9BACL</name>
<comment type="caution">
    <text evidence="2">The sequence shown here is derived from an EMBL/GenBank/DDBJ whole genome shotgun (WGS) entry which is preliminary data.</text>
</comment>
<accession>A0ABQ4NB97</accession>
<dbReference type="Pfam" id="PF13524">
    <property type="entry name" value="Glyco_trans_1_2"/>
    <property type="match status" value="1"/>
</dbReference>
<dbReference type="InterPro" id="IPR055259">
    <property type="entry name" value="YkvP/CgeB_Glyco_trans-like"/>
</dbReference>
<dbReference type="RefSeq" id="WP_213529970.1">
    <property type="nucleotide sequence ID" value="NZ_BOVJ01000136.1"/>
</dbReference>
<dbReference type="SUPFAM" id="SSF53756">
    <property type="entry name" value="UDP-Glycosyltransferase/glycogen phosphorylase"/>
    <property type="match status" value="1"/>
</dbReference>
<reference evidence="2 3" key="1">
    <citation type="submission" date="2021-04" db="EMBL/GenBank/DDBJ databases">
        <title>Draft genome sequence of Paenibacillus cisolokensis, LC2-13A.</title>
        <authorList>
            <person name="Uke A."/>
            <person name="Chhe C."/>
            <person name="Baramee S."/>
            <person name="Kosugi A."/>
        </authorList>
    </citation>
    <scope>NUCLEOTIDE SEQUENCE [LARGE SCALE GENOMIC DNA]</scope>
    <source>
        <strain evidence="2 3">LC2-13A</strain>
    </source>
</reference>
<sequence>MIMHHWGNDVRFHEQARENNPYVYTGDSPANEVMHDRLVQISRYVDEAIVQDYEVYPYVERYYKKVHVVPIAIDLEPFTPVFPKKDVRRPLILHAPTNPDFKGTLVIEAAIKQLEKSYDFQYLRIEKMNHEEAVKLFSEADIIVDQIRCGSHGLFSVEAMACGKPVIAYIRDDLALKFPPELPIVNANPDNVADRIKFLLENPETRSELGMRGRAYAEKYHDKKVVVDTLERIYEQLPS</sequence>
<dbReference type="CDD" id="cd03801">
    <property type="entry name" value="GT4_PimA-like"/>
    <property type="match status" value="1"/>
</dbReference>
<proteinExistence type="predicted"/>
<dbReference type="Proteomes" id="UP000680304">
    <property type="component" value="Unassembled WGS sequence"/>
</dbReference>
<dbReference type="PANTHER" id="PTHR12526">
    <property type="entry name" value="GLYCOSYLTRANSFERASE"/>
    <property type="match status" value="1"/>
</dbReference>
<evidence type="ECO:0000313" key="2">
    <source>
        <dbReference type="EMBL" id="GIQ65498.1"/>
    </source>
</evidence>
<feature type="domain" description="Spore protein YkvP/CgeB glycosyl transferase-like" evidence="1">
    <location>
        <begin position="121"/>
        <end position="230"/>
    </location>
</feature>
<organism evidence="2 3">
    <name type="scientific">Paenibacillus cisolokensis</name>
    <dbReference type="NCBI Taxonomy" id="1658519"/>
    <lineage>
        <taxon>Bacteria</taxon>
        <taxon>Bacillati</taxon>
        <taxon>Bacillota</taxon>
        <taxon>Bacilli</taxon>
        <taxon>Bacillales</taxon>
        <taxon>Paenibacillaceae</taxon>
        <taxon>Paenibacillus</taxon>
    </lineage>
</organism>
<dbReference type="EMBL" id="BOVJ01000136">
    <property type="protein sequence ID" value="GIQ65498.1"/>
    <property type="molecule type" value="Genomic_DNA"/>
</dbReference>